<keyword evidence="2" id="KW-1185">Reference proteome</keyword>
<reference evidence="1" key="1">
    <citation type="journal article" date="2014" name="Int. J. Syst. Evol. Microbiol.">
        <title>Complete genome sequence of Corynebacterium casei LMG S-19264T (=DSM 44701T), isolated from a smear-ripened cheese.</title>
        <authorList>
            <consortium name="US DOE Joint Genome Institute (JGI-PGF)"/>
            <person name="Walter F."/>
            <person name="Albersmeier A."/>
            <person name="Kalinowski J."/>
            <person name="Ruckert C."/>
        </authorList>
    </citation>
    <scope>NUCLEOTIDE SEQUENCE</scope>
    <source>
        <strain evidence="1">CGMCC 4.7201</strain>
    </source>
</reference>
<protein>
    <submittedName>
        <fullName evidence="1">Uncharacterized protein</fullName>
    </submittedName>
</protein>
<accession>A0A917ZSU2</accession>
<comment type="caution">
    <text evidence="1">The sequence shown here is derived from an EMBL/GenBank/DDBJ whole genome shotgun (WGS) entry which is preliminary data.</text>
</comment>
<proteinExistence type="predicted"/>
<gene>
    <name evidence="1" type="ORF">GCM10012280_45680</name>
</gene>
<reference evidence="1" key="2">
    <citation type="submission" date="2020-09" db="EMBL/GenBank/DDBJ databases">
        <authorList>
            <person name="Sun Q."/>
            <person name="Zhou Y."/>
        </authorList>
    </citation>
    <scope>NUCLEOTIDE SEQUENCE</scope>
    <source>
        <strain evidence="1">CGMCC 4.7201</strain>
    </source>
</reference>
<organism evidence="1 2">
    <name type="scientific">Wenjunlia tyrosinilytica</name>
    <dbReference type="NCBI Taxonomy" id="1544741"/>
    <lineage>
        <taxon>Bacteria</taxon>
        <taxon>Bacillati</taxon>
        <taxon>Actinomycetota</taxon>
        <taxon>Actinomycetes</taxon>
        <taxon>Kitasatosporales</taxon>
        <taxon>Streptomycetaceae</taxon>
        <taxon>Wenjunlia</taxon>
    </lineage>
</organism>
<sequence>MLPLSELSESESSRLLTLKGVPEEQHAAVLSVTGGSPLALSLAAAPGIARNSGPRWEAEQAVIDRALPHLLGENPSSAARQALDVCALAPVTSEALLRAVLGGDAHRLFTWLRARPFITSVARGLYPFDAVRAALRRDLAWRDPDTFTDLVAKLRLVLLSRVRTASEAQLPEAVNDLLFLSQPFRTRPPRPAQQVHEAHYAPRDREEILELAARAEGKATAALVARWLDRNPTAFCVHRSVGQRAILGFSTWLRLASPDDTDWDPIVHAAWEHARTHAPLRTGEHIAVARFAVASPSCDGAPSLLDMMQRRALGESLRAERLGWAFAVFNHDPLPGTAAPHFGMPPIEQWVEVGARRYGLCAQDWRTDPAAGWLERPPAVAPLRRAEPSRAPLTVLSHAEFDEAVREALRNLHKPELLELSPLTKCRIVAEHDTDLHSVLTTAIEALLLERGGTRGHRALTALYVRGAPTQQAAALRLGLPFSTYRRHLTAAVRHVRASLWQHELHGTPVTGRLPPTLRP</sequence>
<evidence type="ECO:0000313" key="2">
    <source>
        <dbReference type="Proteomes" id="UP000641932"/>
    </source>
</evidence>
<evidence type="ECO:0000313" key="1">
    <source>
        <dbReference type="EMBL" id="GGO93349.1"/>
    </source>
</evidence>
<name>A0A917ZSU2_9ACTN</name>
<dbReference type="EMBL" id="BMMS01000020">
    <property type="protein sequence ID" value="GGO93349.1"/>
    <property type="molecule type" value="Genomic_DNA"/>
</dbReference>
<dbReference type="AlphaFoldDB" id="A0A917ZSU2"/>
<dbReference type="Proteomes" id="UP000641932">
    <property type="component" value="Unassembled WGS sequence"/>
</dbReference>